<organism evidence="1 2">
    <name type="scientific">Conidiobolus coronatus (strain ATCC 28846 / CBS 209.66 / NRRL 28638)</name>
    <name type="common">Delacroixia coronata</name>
    <dbReference type="NCBI Taxonomy" id="796925"/>
    <lineage>
        <taxon>Eukaryota</taxon>
        <taxon>Fungi</taxon>
        <taxon>Fungi incertae sedis</taxon>
        <taxon>Zoopagomycota</taxon>
        <taxon>Entomophthoromycotina</taxon>
        <taxon>Entomophthoromycetes</taxon>
        <taxon>Entomophthorales</taxon>
        <taxon>Ancylistaceae</taxon>
        <taxon>Conidiobolus</taxon>
    </lineage>
</organism>
<accession>A0A137NYD6</accession>
<gene>
    <name evidence="1" type="ORF">CONCODRAFT_10235</name>
</gene>
<proteinExistence type="predicted"/>
<dbReference type="EMBL" id="KQ964621">
    <property type="protein sequence ID" value="KXN67664.1"/>
    <property type="molecule type" value="Genomic_DNA"/>
</dbReference>
<keyword evidence="2" id="KW-1185">Reference proteome</keyword>
<evidence type="ECO:0000313" key="2">
    <source>
        <dbReference type="Proteomes" id="UP000070444"/>
    </source>
</evidence>
<name>A0A137NYD6_CONC2</name>
<reference evidence="1 2" key="1">
    <citation type="journal article" date="2015" name="Genome Biol. Evol.">
        <title>Phylogenomic analyses indicate that early fungi evolved digesting cell walls of algal ancestors of land plants.</title>
        <authorList>
            <person name="Chang Y."/>
            <person name="Wang S."/>
            <person name="Sekimoto S."/>
            <person name="Aerts A.L."/>
            <person name="Choi C."/>
            <person name="Clum A."/>
            <person name="LaButti K.M."/>
            <person name="Lindquist E.A."/>
            <person name="Yee Ngan C."/>
            <person name="Ohm R.A."/>
            <person name="Salamov A.A."/>
            <person name="Grigoriev I.V."/>
            <person name="Spatafora J.W."/>
            <person name="Berbee M.L."/>
        </authorList>
    </citation>
    <scope>NUCLEOTIDE SEQUENCE [LARGE SCALE GENOMIC DNA]</scope>
    <source>
        <strain evidence="1 2">NRRL 28638</strain>
    </source>
</reference>
<protein>
    <recommendedName>
        <fullName evidence="3">G-protein coupled receptors family 1 profile domain-containing protein</fullName>
    </recommendedName>
</protein>
<dbReference type="Proteomes" id="UP000070444">
    <property type="component" value="Unassembled WGS sequence"/>
</dbReference>
<dbReference type="AlphaFoldDB" id="A0A137NYD6"/>
<evidence type="ECO:0008006" key="3">
    <source>
        <dbReference type="Google" id="ProtNLM"/>
    </source>
</evidence>
<evidence type="ECO:0000313" key="1">
    <source>
        <dbReference type="EMBL" id="KXN67664.1"/>
    </source>
</evidence>
<sequence length="125" mass="14281">MALDSLEAYNILANSILNFYAVFIILLNISIGYILLCKLKTKPSELKLMLVLCIVELIIGISHFCLSVCKLIFGYQIFERDTLYCQVFGFFMQAPLRIVMIINGLLALMSFVNIEFSTSYRDFSL</sequence>